<accession>A0A1G9H669</accession>
<dbReference type="Pfam" id="PF03466">
    <property type="entry name" value="LysR_substrate"/>
    <property type="match status" value="1"/>
</dbReference>
<dbReference type="Proteomes" id="UP000198683">
    <property type="component" value="Unassembled WGS sequence"/>
</dbReference>
<evidence type="ECO:0000256" key="3">
    <source>
        <dbReference type="ARBA" id="ARBA00023125"/>
    </source>
</evidence>
<organism evidence="6 7">
    <name type="scientific">Nonomuraea maritima</name>
    <dbReference type="NCBI Taxonomy" id="683260"/>
    <lineage>
        <taxon>Bacteria</taxon>
        <taxon>Bacillati</taxon>
        <taxon>Actinomycetota</taxon>
        <taxon>Actinomycetes</taxon>
        <taxon>Streptosporangiales</taxon>
        <taxon>Streptosporangiaceae</taxon>
        <taxon>Nonomuraea</taxon>
    </lineage>
</organism>
<keyword evidence="2" id="KW-0805">Transcription regulation</keyword>
<proteinExistence type="inferred from homology"/>
<dbReference type="Gene3D" id="3.40.190.10">
    <property type="entry name" value="Periplasmic binding protein-like II"/>
    <property type="match status" value="2"/>
</dbReference>
<dbReference type="PROSITE" id="PS50931">
    <property type="entry name" value="HTH_LYSR"/>
    <property type="match status" value="1"/>
</dbReference>
<keyword evidence="7" id="KW-1185">Reference proteome</keyword>
<dbReference type="InterPro" id="IPR036388">
    <property type="entry name" value="WH-like_DNA-bd_sf"/>
</dbReference>
<dbReference type="SUPFAM" id="SSF46785">
    <property type="entry name" value="Winged helix' DNA-binding domain"/>
    <property type="match status" value="1"/>
</dbReference>
<dbReference type="PANTHER" id="PTHR30346:SF0">
    <property type="entry name" value="HCA OPERON TRANSCRIPTIONAL ACTIVATOR HCAR"/>
    <property type="match status" value="1"/>
</dbReference>
<dbReference type="InterPro" id="IPR036390">
    <property type="entry name" value="WH_DNA-bd_sf"/>
</dbReference>
<dbReference type="FunFam" id="1.10.10.10:FF:000001">
    <property type="entry name" value="LysR family transcriptional regulator"/>
    <property type="match status" value="1"/>
</dbReference>
<name>A0A1G9H669_9ACTN</name>
<dbReference type="Pfam" id="PF00126">
    <property type="entry name" value="HTH_1"/>
    <property type="match status" value="1"/>
</dbReference>
<sequence length="285" mass="30861">MELRHLRALVAVVDAGTFTDAAVALGCSQPSVSRSIAALEAALGTRLLERSKQHVLLTGSGIRVVAHARRVLEEVAHLYRIVEASSAELRVGYAYAALGKHTRRLQKAWAAAHPEVALVFVQSNSSTAGLSEGIADVAVIRRPLADDRFDVATVGVEARYAAVDTDSALARRRSLRMADLARHTIAIDCRSGTTTPNLWPPDARPRTRTIEGVDEWLTLIAAGQAIGMTAEATANQNPRPGVAYRIVTDAPEIEVRLAWWKDDPPAQLPALVEMTRELYAAARRP</sequence>
<comment type="similarity">
    <text evidence="1">Belongs to the LysR transcriptional regulatory family.</text>
</comment>
<reference evidence="6 7" key="1">
    <citation type="submission" date="2016-10" db="EMBL/GenBank/DDBJ databases">
        <authorList>
            <person name="de Groot N.N."/>
        </authorList>
    </citation>
    <scope>NUCLEOTIDE SEQUENCE [LARGE SCALE GENOMIC DNA]</scope>
    <source>
        <strain evidence="6 7">CGMCC 4.5681</strain>
    </source>
</reference>
<dbReference type="GO" id="GO:0003700">
    <property type="term" value="F:DNA-binding transcription factor activity"/>
    <property type="evidence" value="ECO:0007669"/>
    <property type="project" value="InterPro"/>
</dbReference>
<dbReference type="Gene3D" id="1.10.10.10">
    <property type="entry name" value="Winged helix-like DNA-binding domain superfamily/Winged helix DNA-binding domain"/>
    <property type="match status" value="1"/>
</dbReference>
<dbReference type="PRINTS" id="PR00039">
    <property type="entry name" value="HTHLYSR"/>
</dbReference>
<dbReference type="GO" id="GO:0003677">
    <property type="term" value="F:DNA binding"/>
    <property type="evidence" value="ECO:0007669"/>
    <property type="project" value="UniProtKB-KW"/>
</dbReference>
<dbReference type="GO" id="GO:0032993">
    <property type="term" value="C:protein-DNA complex"/>
    <property type="evidence" value="ECO:0007669"/>
    <property type="project" value="TreeGrafter"/>
</dbReference>
<dbReference type="AlphaFoldDB" id="A0A1G9H669"/>
<feature type="domain" description="HTH lysR-type" evidence="5">
    <location>
        <begin position="1"/>
        <end position="58"/>
    </location>
</feature>
<keyword evidence="3 6" id="KW-0238">DNA-binding</keyword>
<dbReference type="PANTHER" id="PTHR30346">
    <property type="entry name" value="TRANSCRIPTIONAL DUAL REGULATOR HCAR-RELATED"/>
    <property type="match status" value="1"/>
</dbReference>
<evidence type="ECO:0000256" key="2">
    <source>
        <dbReference type="ARBA" id="ARBA00023015"/>
    </source>
</evidence>
<dbReference type="EMBL" id="FNFB01000015">
    <property type="protein sequence ID" value="SDL08441.1"/>
    <property type="molecule type" value="Genomic_DNA"/>
</dbReference>
<dbReference type="InterPro" id="IPR000847">
    <property type="entry name" value="LysR_HTH_N"/>
</dbReference>
<dbReference type="STRING" id="683260.SAMN05421874_115111"/>
<keyword evidence="4" id="KW-0804">Transcription</keyword>
<dbReference type="InterPro" id="IPR005119">
    <property type="entry name" value="LysR_subst-bd"/>
</dbReference>
<gene>
    <name evidence="6" type="ORF">SAMN05421874_115111</name>
</gene>
<evidence type="ECO:0000256" key="4">
    <source>
        <dbReference type="ARBA" id="ARBA00023163"/>
    </source>
</evidence>
<protein>
    <submittedName>
        <fullName evidence="6">DNA-binding transcriptional regulator, LysR family</fullName>
    </submittedName>
</protein>
<evidence type="ECO:0000256" key="1">
    <source>
        <dbReference type="ARBA" id="ARBA00009437"/>
    </source>
</evidence>
<dbReference type="SUPFAM" id="SSF53850">
    <property type="entry name" value="Periplasmic binding protein-like II"/>
    <property type="match status" value="1"/>
</dbReference>
<evidence type="ECO:0000313" key="6">
    <source>
        <dbReference type="EMBL" id="SDL08441.1"/>
    </source>
</evidence>
<evidence type="ECO:0000259" key="5">
    <source>
        <dbReference type="PROSITE" id="PS50931"/>
    </source>
</evidence>
<evidence type="ECO:0000313" key="7">
    <source>
        <dbReference type="Proteomes" id="UP000198683"/>
    </source>
</evidence>